<dbReference type="Proteomes" id="UP001199642">
    <property type="component" value="Chromosome"/>
</dbReference>
<evidence type="ECO:0000313" key="4">
    <source>
        <dbReference type="EMBL" id="UGS27602.1"/>
    </source>
</evidence>
<accession>A0ABY3RU50</accession>
<keyword evidence="1" id="KW-0235">DNA replication</keyword>
<evidence type="ECO:0000256" key="1">
    <source>
        <dbReference type="ARBA" id="ARBA00022705"/>
    </source>
</evidence>
<protein>
    <submittedName>
        <fullName evidence="4">AAA family ATPase</fullName>
    </submittedName>
</protein>
<dbReference type="SUPFAM" id="SSF48024">
    <property type="entry name" value="N-terminal domain of DnaB helicase"/>
    <property type="match status" value="1"/>
</dbReference>
<feature type="domain" description="DNA helicase DnaB-like N-terminal" evidence="3">
    <location>
        <begin position="29"/>
        <end position="120"/>
    </location>
</feature>
<dbReference type="InterPro" id="IPR016136">
    <property type="entry name" value="DNA_helicase_N/primase_C"/>
</dbReference>
<keyword evidence="5" id="KW-1185">Reference proteome</keyword>
<organism evidence="4 5">
    <name type="scientific">Microbacterium resistens</name>
    <dbReference type="NCBI Taxonomy" id="156977"/>
    <lineage>
        <taxon>Bacteria</taxon>
        <taxon>Bacillati</taxon>
        <taxon>Actinomycetota</taxon>
        <taxon>Actinomycetes</taxon>
        <taxon>Micrococcales</taxon>
        <taxon>Microbacteriaceae</taxon>
        <taxon>Microbacterium</taxon>
    </lineage>
</organism>
<keyword evidence="2" id="KW-0238">DNA-binding</keyword>
<dbReference type="Gene3D" id="1.10.860.10">
    <property type="entry name" value="DNAb Helicase, Chain A"/>
    <property type="match status" value="1"/>
</dbReference>
<dbReference type="Pfam" id="PF00772">
    <property type="entry name" value="DnaB"/>
    <property type="match status" value="1"/>
</dbReference>
<evidence type="ECO:0000313" key="5">
    <source>
        <dbReference type="Proteomes" id="UP001199642"/>
    </source>
</evidence>
<dbReference type="SUPFAM" id="SSF52540">
    <property type="entry name" value="P-loop containing nucleoside triphosphate hydrolases"/>
    <property type="match status" value="1"/>
</dbReference>
<dbReference type="EMBL" id="CP082781">
    <property type="protein sequence ID" value="UGS27602.1"/>
    <property type="molecule type" value="Genomic_DNA"/>
</dbReference>
<name>A0ABY3RU50_9MICO</name>
<dbReference type="Pfam" id="PF13481">
    <property type="entry name" value="AAA_25"/>
    <property type="match status" value="1"/>
</dbReference>
<sequence>MSDYLIDETPPEDPYAAPEPERADTLAMFEQRVIGGLLAHPRIMDGLRREVTAGDFHDLRLGRIFTGVSEMIAAGAHVDYLSVWDQLAAWDVVGIDLNHLADWGTTTADAALYYAEKVREASVRRMLAEIGARLQDGGLELGTVMARAAEDLRQVRDMAASAESIRWLRSLLDVPEAEDAYDWVIPDLLERNDRLMLSAGEGVGKSTWLRQVAVLCAAGIHPFQFHHIDPLNVLVVDAENSERQWRRAVRGLAETAATRGRRDPRNHMAVHCVPVMDITRPNDLGRIHRWIDEAKPDLLLLGPLYRVAGGSSLNTDEDVAPLLHALDSIRERGVAMLLEVHAGHARSTSGERELRPRGSSALLGWPEFGLGLRRDKQIEGRHPTFSLVRWRGDRDRREWPTRLVRGQVWPWEPTY</sequence>
<dbReference type="RefSeq" id="WP_231820934.1">
    <property type="nucleotide sequence ID" value="NZ_CP082781.1"/>
</dbReference>
<dbReference type="Gene3D" id="3.40.50.300">
    <property type="entry name" value="P-loop containing nucleotide triphosphate hydrolases"/>
    <property type="match status" value="1"/>
</dbReference>
<proteinExistence type="predicted"/>
<reference evidence="4 5" key="1">
    <citation type="submission" date="2023-01" db="EMBL/GenBank/DDBJ databases">
        <title>Characterization of estradiol degrading bacteria Microbacterium sp. MZT7 and reveal degrading genes through genome analysis.</title>
        <authorList>
            <person name="Hao P."/>
            <person name="Gao Y."/>
        </authorList>
    </citation>
    <scope>NUCLEOTIDE SEQUENCE [LARGE SCALE GENOMIC DNA]</scope>
    <source>
        <strain evidence="4 5">MZT7</strain>
    </source>
</reference>
<dbReference type="InterPro" id="IPR036185">
    <property type="entry name" value="DNA_heli_DnaB-like_N_sf"/>
</dbReference>
<gene>
    <name evidence="4" type="ORF">K8F61_05280</name>
</gene>
<evidence type="ECO:0000256" key="2">
    <source>
        <dbReference type="ARBA" id="ARBA00023125"/>
    </source>
</evidence>
<evidence type="ECO:0000259" key="3">
    <source>
        <dbReference type="Pfam" id="PF00772"/>
    </source>
</evidence>
<dbReference type="InterPro" id="IPR027417">
    <property type="entry name" value="P-loop_NTPase"/>
</dbReference>
<dbReference type="InterPro" id="IPR007693">
    <property type="entry name" value="DNA_helicase_DnaB-like_N"/>
</dbReference>